<dbReference type="PIR" id="C75574">
    <property type="entry name" value="C75574"/>
</dbReference>
<organism evidence="2 3">
    <name type="scientific">Deinococcus radiodurans (strain ATCC 13939 / DSM 20539 / JCM 16871 / CCUG 27074 / LMG 4051 / NBRC 15346 / NCIMB 9279 / VKM B-1422 / R1)</name>
    <dbReference type="NCBI Taxonomy" id="243230"/>
    <lineage>
        <taxon>Bacteria</taxon>
        <taxon>Thermotogati</taxon>
        <taxon>Deinococcota</taxon>
        <taxon>Deinococci</taxon>
        <taxon>Deinococcales</taxon>
        <taxon>Deinococcaceae</taxon>
        <taxon>Deinococcus</taxon>
    </lineage>
</organism>
<dbReference type="Proteomes" id="UP000002524">
    <property type="component" value="Chromosome 2"/>
</dbReference>
<dbReference type="InterPro" id="IPR001466">
    <property type="entry name" value="Beta-lactam-related"/>
</dbReference>
<dbReference type="Gene3D" id="3.40.710.10">
    <property type="entry name" value="DD-peptidase/beta-lactamase superfamily"/>
    <property type="match status" value="1"/>
</dbReference>
<dbReference type="HOGENOM" id="CLU_945691_0_0_0"/>
<evidence type="ECO:0000313" key="3">
    <source>
        <dbReference type="Proteomes" id="UP000002524"/>
    </source>
</evidence>
<dbReference type="GO" id="GO:0016787">
    <property type="term" value="F:hydrolase activity"/>
    <property type="evidence" value="ECO:0000318"/>
    <property type="project" value="GO_Central"/>
</dbReference>
<dbReference type="InParanoid" id="Q9RYU0"/>
<reference evidence="2 3" key="1">
    <citation type="journal article" date="1999" name="Science">
        <title>Genome sequence of the radioresistant bacterium Deinococcus radiodurans R1.</title>
        <authorList>
            <person name="White O."/>
            <person name="Eisen J.A."/>
            <person name="Heidelberg J.F."/>
            <person name="Hickey E.K."/>
            <person name="Peterson J.D."/>
            <person name="Dodson R.J."/>
            <person name="Haft D.H."/>
            <person name="Gwinn M.L."/>
            <person name="Nelson W.C."/>
            <person name="Richardson D.L."/>
            <person name="Moffat K.S."/>
            <person name="Qin H."/>
            <person name="Jiang L."/>
            <person name="Pamphile W."/>
            <person name="Crosby M."/>
            <person name="Shen M."/>
            <person name="Vamathevan J.J."/>
            <person name="Lam P."/>
            <person name="McDonald L."/>
            <person name="Utterback T."/>
            <person name="Zalewski C."/>
            <person name="Makarova K.S."/>
            <person name="Aravind L."/>
            <person name="Daly M.J."/>
            <person name="Minton K.W."/>
            <person name="Fleischmann R.D."/>
            <person name="Ketchum K.A."/>
            <person name="Nelson K.E."/>
            <person name="Salzberg S."/>
            <person name="Smith H.O."/>
            <person name="Venter J.C."/>
            <person name="Fraser C.M."/>
        </authorList>
    </citation>
    <scope>NUCLEOTIDE SEQUENCE [LARGE SCALE GENOMIC DNA]</scope>
    <source>
        <strain evidence="3">ATCC 13939 / DSM 20539 / JCM 16871 / LMG 4051 / NBRC 15346 / NCIMB 9279 / R1 / VKM B-1422</strain>
    </source>
</reference>
<accession>Q9RYU0</accession>
<dbReference type="EnsemblBacteria" id="AAF12414">
    <property type="protein sequence ID" value="AAF12414"/>
    <property type="gene ID" value="DR_A0218"/>
</dbReference>
<dbReference type="eggNOG" id="COG1680">
    <property type="taxonomic scope" value="Bacteria"/>
</dbReference>
<dbReference type="InterPro" id="IPR050789">
    <property type="entry name" value="Diverse_Enzym_Activities"/>
</dbReference>
<dbReference type="KEGG" id="dra:DR_A0218"/>
<dbReference type="AlphaFoldDB" id="Q9RYU0"/>
<proteinExistence type="predicted"/>
<dbReference type="EMBL" id="AE001825">
    <property type="protein sequence ID" value="AAF12414.1"/>
    <property type="molecule type" value="Genomic_DNA"/>
</dbReference>
<name>Q9RYU0_DEIRA</name>
<dbReference type="InterPro" id="IPR012338">
    <property type="entry name" value="Beta-lactam/transpept-like"/>
</dbReference>
<feature type="domain" description="Beta-lactamase-related" evidence="1">
    <location>
        <begin position="22"/>
        <end position="267"/>
    </location>
</feature>
<evidence type="ECO:0000313" key="2">
    <source>
        <dbReference type="EMBL" id="AAF12414.1"/>
    </source>
</evidence>
<dbReference type="SUPFAM" id="SSF56601">
    <property type="entry name" value="beta-lactamase/transpeptidase-like"/>
    <property type="match status" value="1"/>
</dbReference>
<keyword evidence="3" id="KW-1185">Reference proteome</keyword>
<protein>
    <recommendedName>
        <fullName evidence="1">Beta-lactamase-related domain-containing protein</fullName>
    </recommendedName>
</protein>
<dbReference type="PaxDb" id="243230-DR_A0218"/>
<evidence type="ECO:0000259" key="1">
    <source>
        <dbReference type="Pfam" id="PF00144"/>
    </source>
</evidence>
<dbReference type="PANTHER" id="PTHR43283:SF3">
    <property type="entry name" value="BETA-LACTAMASE FAMILY PROTEIN (AFU_ORTHOLOGUE AFUA_5G07500)"/>
    <property type="match status" value="1"/>
</dbReference>
<dbReference type="OrthoDB" id="9770183at2"/>
<gene>
    <name evidence="2" type="ordered locus">DR_A0218</name>
</gene>
<sequence>MTIRAGISIPRLQRWDAHVQQTYLDSGLLPNAQTLVYRRGELAYQSVLGFADMGARTPLREDHLFRIYSMTKPLTSLACLMLVEEGRLSLKDPVSAFIPAWAELNVHAGDAPPTAPTRPMQVVDLLRHTAGLSYHIQQGTATDALYRERRLGFGTTLADFVAGIAELPLEYSPGEAWLYSAATDVLGYVVQQVAGVPFEQFLKERILTPLDMHDTDFQVPPEKAERLTTCYALTPQARKSSTRRRAAVSSPRRCSCRVGAGWWAPPPTTCAFAAACCAAVSWTAHGSSAPRPCT</sequence>
<dbReference type="PATRIC" id="fig|243230.17.peg.3107"/>
<dbReference type="PANTHER" id="PTHR43283">
    <property type="entry name" value="BETA-LACTAMASE-RELATED"/>
    <property type="match status" value="1"/>
</dbReference>
<dbReference type="Pfam" id="PF00144">
    <property type="entry name" value="Beta-lactamase"/>
    <property type="match status" value="1"/>
</dbReference>